<dbReference type="AlphaFoldDB" id="A0A248TMW5"/>
<dbReference type="EC" id="3.4.-.-" evidence="8"/>
<sequence length="219" mass="25438">MCGRFTLSEEVFILQKTFEFYYHDEADLPRYNIAPGQKILTIVEEQGEKIGRKMTWGFIPPWAKAKRNSTSFINARAETVDEKPSFKHSFHTRRCLVLADGFYEWKKIEGGKSQPFHFTLLENKPFAMAGIWSEYRQGDELFTSCCILTTTANEIMSSVHHRMPVMLTGNEGDKWMYSKDKQQLKSLCKPFQSEEMQMVKVSELVNSVHNDYPELLNSL</sequence>
<dbReference type="Proteomes" id="UP000215137">
    <property type="component" value="Chromosome"/>
</dbReference>
<dbReference type="InterPro" id="IPR036590">
    <property type="entry name" value="SRAP-like"/>
</dbReference>
<gene>
    <name evidence="9" type="ORF">CKF48_20190</name>
</gene>
<organism evidence="9 10">
    <name type="scientific">Cytobacillus kochii</name>
    <dbReference type="NCBI Taxonomy" id="859143"/>
    <lineage>
        <taxon>Bacteria</taxon>
        <taxon>Bacillati</taxon>
        <taxon>Bacillota</taxon>
        <taxon>Bacilli</taxon>
        <taxon>Bacillales</taxon>
        <taxon>Bacillaceae</taxon>
        <taxon>Cytobacillus</taxon>
    </lineage>
</organism>
<dbReference type="GO" id="GO:0016829">
    <property type="term" value="F:lyase activity"/>
    <property type="evidence" value="ECO:0007669"/>
    <property type="project" value="UniProtKB-KW"/>
</dbReference>
<evidence type="ECO:0000256" key="3">
    <source>
        <dbReference type="ARBA" id="ARBA00022763"/>
    </source>
</evidence>
<dbReference type="OrthoDB" id="9782620at2"/>
<dbReference type="GO" id="GO:0006508">
    <property type="term" value="P:proteolysis"/>
    <property type="evidence" value="ECO:0007669"/>
    <property type="project" value="UniProtKB-KW"/>
</dbReference>
<dbReference type="EMBL" id="CP022983">
    <property type="protein sequence ID" value="ASV69430.1"/>
    <property type="molecule type" value="Genomic_DNA"/>
</dbReference>
<dbReference type="GO" id="GO:0106300">
    <property type="term" value="P:protein-DNA covalent cross-linking repair"/>
    <property type="evidence" value="ECO:0007669"/>
    <property type="project" value="InterPro"/>
</dbReference>
<keyword evidence="7" id="KW-0456">Lyase</keyword>
<dbReference type="GO" id="GO:0003697">
    <property type="term" value="F:single-stranded DNA binding"/>
    <property type="evidence" value="ECO:0007669"/>
    <property type="project" value="InterPro"/>
</dbReference>
<dbReference type="GO" id="GO:0008233">
    <property type="term" value="F:peptidase activity"/>
    <property type="evidence" value="ECO:0007669"/>
    <property type="project" value="UniProtKB-KW"/>
</dbReference>
<evidence type="ECO:0000256" key="7">
    <source>
        <dbReference type="ARBA" id="ARBA00023239"/>
    </source>
</evidence>
<dbReference type="InterPro" id="IPR003738">
    <property type="entry name" value="SRAP"/>
</dbReference>
<dbReference type="RefSeq" id="WP_095372993.1">
    <property type="nucleotide sequence ID" value="NZ_CP022983.1"/>
</dbReference>
<dbReference type="KEGG" id="bko:CKF48_20190"/>
<protein>
    <recommendedName>
        <fullName evidence="8">Abasic site processing protein</fullName>
        <ecNumber evidence="8">3.4.-.-</ecNumber>
    </recommendedName>
</protein>
<dbReference type="PANTHER" id="PTHR13604:SF0">
    <property type="entry name" value="ABASIC SITE PROCESSING PROTEIN HMCES"/>
    <property type="match status" value="1"/>
</dbReference>
<keyword evidence="3" id="KW-0227">DNA damage</keyword>
<keyword evidence="10" id="KW-1185">Reference proteome</keyword>
<dbReference type="SUPFAM" id="SSF143081">
    <property type="entry name" value="BB1717-like"/>
    <property type="match status" value="1"/>
</dbReference>
<evidence type="ECO:0000256" key="2">
    <source>
        <dbReference type="ARBA" id="ARBA00022670"/>
    </source>
</evidence>
<proteinExistence type="inferred from homology"/>
<evidence type="ECO:0000256" key="6">
    <source>
        <dbReference type="ARBA" id="ARBA00023125"/>
    </source>
</evidence>
<evidence type="ECO:0000256" key="4">
    <source>
        <dbReference type="ARBA" id="ARBA00022801"/>
    </source>
</evidence>
<dbReference type="PANTHER" id="PTHR13604">
    <property type="entry name" value="DC12-RELATED"/>
    <property type="match status" value="1"/>
</dbReference>
<evidence type="ECO:0000256" key="8">
    <source>
        <dbReference type="RuleBase" id="RU364100"/>
    </source>
</evidence>
<keyword evidence="4 8" id="KW-0378">Hydrolase</keyword>
<comment type="similarity">
    <text evidence="1 8">Belongs to the SOS response-associated peptidase family.</text>
</comment>
<evidence type="ECO:0000256" key="1">
    <source>
        <dbReference type="ARBA" id="ARBA00008136"/>
    </source>
</evidence>
<dbReference type="Pfam" id="PF02586">
    <property type="entry name" value="SRAP"/>
    <property type="match status" value="1"/>
</dbReference>
<evidence type="ECO:0000313" key="10">
    <source>
        <dbReference type="Proteomes" id="UP000215137"/>
    </source>
</evidence>
<reference evidence="9 10" key="1">
    <citation type="submission" date="2017-08" db="EMBL/GenBank/DDBJ databases">
        <title>Complete Genome Sequence of Bacillus kochii Oregon-R-modENCODE STRAIN BDGP4, isolated from Drosophila melanogaster gut.</title>
        <authorList>
            <person name="Wan K.H."/>
            <person name="Yu C."/>
            <person name="Park S."/>
            <person name="Hammonds A.S."/>
            <person name="Booth B.W."/>
            <person name="Celniker S.E."/>
        </authorList>
    </citation>
    <scope>NUCLEOTIDE SEQUENCE [LARGE SCALE GENOMIC DNA]</scope>
    <source>
        <strain evidence="9 10">BDGP4</strain>
    </source>
</reference>
<evidence type="ECO:0000256" key="5">
    <source>
        <dbReference type="ARBA" id="ARBA00023124"/>
    </source>
</evidence>
<name>A0A248TMW5_9BACI</name>
<evidence type="ECO:0000313" key="9">
    <source>
        <dbReference type="EMBL" id="ASV69430.1"/>
    </source>
</evidence>
<accession>A0A248TMW5</accession>
<keyword evidence="6" id="KW-0238">DNA-binding</keyword>
<keyword evidence="5" id="KW-0190">Covalent protein-DNA linkage</keyword>
<dbReference type="Gene3D" id="3.90.1680.10">
    <property type="entry name" value="SOS response associated peptidase-like"/>
    <property type="match status" value="1"/>
</dbReference>
<keyword evidence="2 8" id="KW-0645">Protease</keyword>